<proteinExistence type="predicted"/>
<organism evidence="2">
    <name type="scientific">Tanacetum cinerariifolium</name>
    <name type="common">Dalmatian daisy</name>
    <name type="synonym">Chrysanthemum cinerariifolium</name>
    <dbReference type="NCBI Taxonomy" id="118510"/>
    <lineage>
        <taxon>Eukaryota</taxon>
        <taxon>Viridiplantae</taxon>
        <taxon>Streptophyta</taxon>
        <taxon>Embryophyta</taxon>
        <taxon>Tracheophyta</taxon>
        <taxon>Spermatophyta</taxon>
        <taxon>Magnoliopsida</taxon>
        <taxon>eudicotyledons</taxon>
        <taxon>Gunneridae</taxon>
        <taxon>Pentapetalae</taxon>
        <taxon>asterids</taxon>
        <taxon>campanulids</taxon>
        <taxon>Asterales</taxon>
        <taxon>Asteraceae</taxon>
        <taxon>Asteroideae</taxon>
        <taxon>Anthemideae</taxon>
        <taxon>Anthemidinae</taxon>
        <taxon>Tanacetum</taxon>
    </lineage>
</organism>
<dbReference type="EMBL" id="BKCJ011430188">
    <property type="protein sequence ID" value="GFD32971.1"/>
    <property type="molecule type" value="Genomic_DNA"/>
</dbReference>
<gene>
    <name evidence="2" type="ORF">Tci_904940</name>
</gene>
<feature type="signal peptide" evidence="1">
    <location>
        <begin position="1"/>
        <end position="20"/>
    </location>
</feature>
<feature type="non-terminal residue" evidence="2">
    <location>
        <position position="1"/>
    </location>
</feature>
<reference evidence="2" key="1">
    <citation type="journal article" date="2019" name="Sci. Rep.">
        <title>Draft genome of Tanacetum cinerariifolium, the natural source of mosquito coil.</title>
        <authorList>
            <person name="Yamashiro T."/>
            <person name="Shiraishi A."/>
            <person name="Satake H."/>
            <person name="Nakayama K."/>
        </authorList>
    </citation>
    <scope>NUCLEOTIDE SEQUENCE</scope>
</reference>
<keyword evidence="1" id="KW-0732">Signal</keyword>
<accession>A0A699VI51</accession>
<comment type="caution">
    <text evidence="2">The sequence shown here is derived from an EMBL/GenBank/DDBJ whole genome shotgun (WGS) entry which is preliminary data.</text>
</comment>
<evidence type="ECO:0000313" key="2">
    <source>
        <dbReference type="EMBL" id="GFD32971.1"/>
    </source>
</evidence>
<dbReference type="AlphaFoldDB" id="A0A699VI51"/>
<protein>
    <submittedName>
        <fullName evidence="2">Flavin containing amine oxidoreductase family protein</fullName>
    </submittedName>
</protein>
<name>A0A699VI51_TANCI</name>
<evidence type="ECO:0000256" key="1">
    <source>
        <dbReference type="SAM" id="SignalP"/>
    </source>
</evidence>
<feature type="non-terminal residue" evidence="2">
    <location>
        <position position="65"/>
    </location>
</feature>
<sequence>SLSLFLPVSLLAGGLPGSRALKPKAALKQKFVRKAKISRKNNNSPLPTVNREGVVAKVVGSNDGS</sequence>
<feature type="chain" id="PRO_5025667246" evidence="1">
    <location>
        <begin position="21"/>
        <end position="65"/>
    </location>
</feature>